<name>A0A7S2ISW4_9EUKA</name>
<dbReference type="AlphaFoldDB" id="A0A7S2ISW4"/>
<accession>A0A7S2ISW4</accession>
<organism evidence="2">
    <name type="scientific">Haptolina brevifila</name>
    <dbReference type="NCBI Taxonomy" id="156173"/>
    <lineage>
        <taxon>Eukaryota</taxon>
        <taxon>Haptista</taxon>
        <taxon>Haptophyta</taxon>
        <taxon>Prymnesiophyceae</taxon>
        <taxon>Prymnesiales</taxon>
        <taxon>Prymnesiaceae</taxon>
        <taxon>Haptolina</taxon>
    </lineage>
</organism>
<reference evidence="2" key="1">
    <citation type="submission" date="2021-01" db="EMBL/GenBank/DDBJ databases">
        <authorList>
            <person name="Corre E."/>
            <person name="Pelletier E."/>
            <person name="Niang G."/>
            <person name="Scheremetjew M."/>
            <person name="Finn R."/>
            <person name="Kale V."/>
            <person name="Holt S."/>
            <person name="Cochrane G."/>
            <person name="Meng A."/>
            <person name="Brown T."/>
            <person name="Cohen L."/>
        </authorList>
    </citation>
    <scope>NUCLEOTIDE SEQUENCE</scope>
    <source>
        <strain evidence="2">UTEX LB 985</strain>
    </source>
</reference>
<feature type="compositionally biased region" description="Pro residues" evidence="1">
    <location>
        <begin position="74"/>
        <end position="86"/>
    </location>
</feature>
<evidence type="ECO:0000313" key="2">
    <source>
        <dbReference type="EMBL" id="CAD9527364.1"/>
    </source>
</evidence>
<dbReference type="EMBL" id="HBGU01067302">
    <property type="protein sequence ID" value="CAD9527364.1"/>
    <property type="molecule type" value="Transcribed_RNA"/>
</dbReference>
<protein>
    <submittedName>
        <fullName evidence="2">Uncharacterized protein</fullName>
    </submittedName>
</protein>
<feature type="region of interest" description="Disordered" evidence="1">
    <location>
        <begin position="1"/>
        <end position="156"/>
    </location>
</feature>
<proteinExistence type="predicted"/>
<sequence length="156" mass="17239">MARVEPPSMMGDSVMSNYWSNKDEAEEDELPMGRATLKLRSQAIVEEAEHRPPTRPSPAPGDGMMSHGSWHPTPSLPPSQPLPPSQAPSISSYTGRGHSLPSQQAPAYGSKYPQQPGAPPRWSGQPSDDRKQWSLTPEMMNQPWGTVLRTLNRTER</sequence>
<gene>
    <name evidence="2" type="ORF">CBRE1094_LOCUS36688</name>
</gene>
<evidence type="ECO:0000256" key="1">
    <source>
        <dbReference type="SAM" id="MobiDB-lite"/>
    </source>
</evidence>